<evidence type="ECO:0000313" key="6">
    <source>
        <dbReference type="EMBL" id="CAH0109252.1"/>
    </source>
</evidence>
<reference evidence="6" key="1">
    <citation type="submission" date="2021-11" db="EMBL/GenBank/DDBJ databases">
        <authorList>
            <person name="Schell T."/>
        </authorList>
    </citation>
    <scope>NUCLEOTIDE SEQUENCE</scope>
    <source>
        <strain evidence="6">M5</strain>
    </source>
</reference>
<dbReference type="EMBL" id="CAKKLH010000292">
    <property type="protein sequence ID" value="CAH0109252.1"/>
    <property type="molecule type" value="Genomic_DNA"/>
</dbReference>
<dbReference type="InterPro" id="IPR043441">
    <property type="entry name" value="Tjap1/BEGAIN"/>
</dbReference>
<keyword evidence="4" id="KW-0175">Coiled coil</keyword>
<evidence type="ECO:0000256" key="1">
    <source>
        <dbReference type="ARBA" id="ARBA00004170"/>
    </source>
</evidence>
<dbReference type="OrthoDB" id="10068192at2759"/>
<evidence type="ECO:0008006" key="8">
    <source>
        <dbReference type="Google" id="ProtNLM"/>
    </source>
</evidence>
<comment type="caution">
    <text evidence="6">The sequence shown here is derived from an EMBL/GenBank/DDBJ whole genome shotgun (WGS) entry which is preliminary data.</text>
</comment>
<name>A0A8J2RTJ6_9CRUS</name>
<evidence type="ECO:0000313" key="7">
    <source>
        <dbReference type="Proteomes" id="UP000789390"/>
    </source>
</evidence>
<proteinExistence type="predicted"/>
<keyword evidence="7" id="KW-1185">Reference proteome</keyword>
<feature type="coiled-coil region" evidence="4">
    <location>
        <begin position="24"/>
        <end position="90"/>
    </location>
</feature>
<accession>A0A8J2RTJ6</accession>
<comment type="subcellular location">
    <subcellularLocation>
        <location evidence="1">Membrane</location>
        <topology evidence="1">Peripheral membrane protein</topology>
    </subcellularLocation>
</comment>
<dbReference type="GO" id="GO:0016020">
    <property type="term" value="C:membrane"/>
    <property type="evidence" value="ECO:0007669"/>
    <property type="project" value="UniProtKB-SubCell"/>
</dbReference>
<evidence type="ECO:0000256" key="4">
    <source>
        <dbReference type="SAM" id="Coils"/>
    </source>
</evidence>
<dbReference type="AlphaFoldDB" id="A0A8J2RTJ6"/>
<gene>
    <name evidence="6" type="ORF">DGAL_LOCUS12724</name>
</gene>
<protein>
    <recommendedName>
        <fullName evidence="8">Tight junction-associated protein 1</fullName>
    </recommendedName>
</protein>
<evidence type="ECO:0000256" key="5">
    <source>
        <dbReference type="SAM" id="MobiDB-lite"/>
    </source>
</evidence>
<keyword evidence="3" id="KW-0472">Membrane</keyword>
<organism evidence="6 7">
    <name type="scientific">Daphnia galeata</name>
    <dbReference type="NCBI Taxonomy" id="27404"/>
    <lineage>
        <taxon>Eukaryota</taxon>
        <taxon>Metazoa</taxon>
        <taxon>Ecdysozoa</taxon>
        <taxon>Arthropoda</taxon>
        <taxon>Crustacea</taxon>
        <taxon>Branchiopoda</taxon>
        <taxon>Diplostraca</taxon>
        <taxon>Cladocera</taxon>
        <taxon>Anomopoda</taxon>
        <taxon>Daphniidae</taxon>
        <taxon>Daphnia</taxon>
    </lineage>
</organism>
<evidence type="ECO:0000256" key="3">
    <source>
        <dbReference type="ARBA" id="ARBA00023136"/>
    </source>
</evidence>
<evidence type="ECO:0000256" key="2">
    <source>
        <dbReference type="ARBA" id="ARBA00022553"/>
    </source>
</evidence>
<keyword evidence="2" id="KW-0597">Phosphoprotein</keyword>
<dbReference type="PANTHER" id="PTHR28664">
    <property type="entry name" value="TIGHT JUNCTION-ASSOCIATED PROTEIN 1"/>
    <property type="match status" value="1"/>
</dbReference>
<sequence>MEETETAIDIIDISRELYDLKNKYERLKEGHRKLLIVNQNLEEKLLQNINKYETEKFSMVNTISSLNHQLEELQRINKKLVTENERFKLDISVAIQLLHCKPSNFSECKLENLPQEFQEKAKFHMQQEFLPRYRPEKKGKVIRVPISAFPSTTVIYSIPDDDDDGGDMNTNVTVPVETMAKVLNERQFELYDQTMNGSSLPLSCNNGLHSSHSMSFLDDGLHYVDHGTQTYPNFIGEREKTRNTCIFCQGEPTTNRLESIKSQPSLPLGDPKVFVYTESEISPLNIRSTSNNSKKNANTHRRKVQANSSSVSPSYSRSSMETDI</sequence>
<feature type="region of interest" description="Disordered" evidence="5">
    <location>
        <begin position="286"/>
        <end position="324"/>
    </location>
</feature>
<feature type="compositionally biased region" description="Low complexity" evidence="5">
    <location>
        <begin position="308"/>
        <end position="324"/>
    </location>
</feature>
<dbReference type="Proteomes" id="UP000789390">
    <property type="component" value="Unassembled WGS sequence"/>
</dbReference>
<dbReference type="PANTHER" id="PTHR28664:SF4">
    <property type="entry name" value="TIGHT JUNCTION-ASSOCIATED PROTEIN 1"/>
    <property type="match status" value="1"/>
</dbReference>